<proteinExistence type="predicted"/>
<dbReference type="PANTHER" id="PTHR35004">
    <property type="entry name" value="TRANSPOSASE RV3428C-RELATED"/>
    <property type="match status" value="1"/>
</dbReference>
<evidence type="ECO:0000313" key="3">
    <source>
        <dbReference type="EMBL" id="MBE1523191.1"/>
    </source>
</evidence>
<dbReference type="EMBL" id="JADBED010000001">
    <property type="protein sequence ID" value="MBE1523191.1"/>
    <property type="molecule type" value="Genomic_DNA"/>
</dbReference>
<dbReference type="InterPro" id="IPR001584">
    <property type="entry name" value="Integrase_cat-core"/>
</dbReference>
<dbReference type="PROSITE" id="PS50994">
    <property type="entry name" value="INTEGRASE"/>
    <property type="match status" value="1"/>
</dbReference>
<protein>
    <submittedName>
        <fullName evidence="4">Transposase InsO family protein</fullName>
    </submittedName>
</protein>
<dbReference type="RefSeq" id="WP_192594337.1">
    <property type="nucleotide sequence ID" value="NZ_BAAALJ010000034.1"/>
</dbReference>
<dbReference type="InterPro" id="IPR055247">
    <property type="entry name" value="InsJ-like_HTH"/>
</dbReference>
<evidence type="ECO:0000313" key="2">
    <source>
        <dbReference type="EMBL" id="MBE1523143.1"/>
    </source>
</evidence>
<dbReference type="InterPro" id="IPR009057">
    <property type="entry name" value="Homeodomain-like_sf"/>
</dbReference>
<dbReference type="PANTHER" id="PTHR35004:SF7">
    <property type="entry name" value="INTEGRASE PROTEIN"/>
    <property type="match status" value="1"/>
</dbReference>
<reference evidence="4 6" key="1">
    <citation type="submission" date="2020-10" db="EMBL/GenBank/DDBJ databases">
        <title>Sequencing the genomes of 1000 actinobacteria strains.</title>
        <authorList>
            <person name="Klenk H.-P."/>
        </authorList>
    </citation>
    <scope>NUCLEOTIDE SEQUENCE [LARGE SCALE GENOMIC DNA]</scope>
    <source>
        <strain evidence="4 6">DSM 15666</strain>
    </source>
</reference>
<evidence type="ECO:0000313" key="5">
    <source>
        <dbReference type="EMBL" id="MBE1524250.1"/>
    </source>
</evidence>
<dbReference type="InterPro" id="IPR036397">
    <property type="entry name" value="RNaseH_sf"/>
</dbReference>
<dbReference type="EMBL" id="JADBED010000001">
    <property type="protein sequence ID" value="MBE1524249.1"/>
    <property type="molecule type" value="Genomic_DNA"/>
</dbReference>
<dbReference type="SUPFAM" id="SSF53098">
    <property type="entry name" value="Ribonuclease H-like"/>
    <property type="match status" value="1"/>
</dbReference>
<sequence>MTKRKQIITAVNRGTMSQAQAARAYGVSESMVSKLLRQWAREGEAAFYTKTRRPHSHPAATGQEVITEITRLRTELVAQGLDAGPATIRDHLRKNLSENQTPSRASIARILNRQNLVAPAPKKRPKSSLLRFEAELPNGCWQSDVTKIVLADGKIAEVITWLDDYSRMVVHLQAHLRVTVDTVISSFTVAAGQHGIPAATLTDNGLVYTTRFRGGPNRFEKLLRTHDVIQRNGRGNHPQTQGKVERFQQTMKKWITARPAAASITELNQLLGDFTRIYNTERIHSARRATPYAAYIGRPKDSPAPLPEDTTRYLQDRVDKFGKLSIRYDGRMRHIGIGRTHAGTPVVKIIKDRHVIIADKRTGEVLRELILDPTRDYQPRGSGQEERP</sequence>
<feature type="domain" description="Integrase catalytic" evidence="1">
    <location>
        <begin position="133"/>
        <end position="299"/>
    </location>
</feature>
<dbReference type="InterPro" id="IPR012337">
    <property type="entry name" value="RNaseH-like_sf"/>
</dbReference>
<dbReference type="Proteomes" id="UP000643525">
    <property type="component" value="Unassembled WGS sequence"/>
</dbReference>
<evidence type="ECO:0000259" key="1">
    <source>
        <dbReference type="PROSITE" id="PS50994"/>
    </source>
</evidence>
<dbReference type="Gene3D" id="3.30.420.10">
    <property type="entry name" value="Ribonuclease H-like superfamily/Ribonuclease H"/>
    <property type="match status" value="1"/>
</dbReference>
<evidence type="ECO:0000313" key="6">
    <source>
        <dbReference type="Proteomes" id="UP000643525"/>
    </source>
</evidence>
<dbReference type="Pfam" id="PF13683">
    <property type="entry name" value="rve_3"/>
    <property type="match status" value="1"/>
</dbReference>
<dbReference type="EMBL" id="JADBED010000001">
    <property type="protein sequence ID" value="MBE1523143.1"/>
    <property type="molecule type" value="Genomic_DNA"/>
</dbReference>
<organism evidence="4 6">
    <name type="scientific">Nesterenkonia lutea</name>
    <dbReference type="NCBI Taxonomy" id="272919"/>
    <lineage>
        <taxon>Bacteria</taxon>
        <taxon>Bacillati</taxon>
        <taxon>Actinomycetota</taxon>
        <taxon>Actinomycetes</taxon>
        <taxon>Micrococcales</taxon>
        <taxon>Micrococcaceae</taxon>
        <taxon>Nesterenkonia</taxon>
    </lineage>
</organism>
<evidence type="ECO:0000313" key="4">
    <source>
        <dbReference type="EMBL" id="MBE1524249.1"/>
    </source>
</evidence>
<name>A0ABR9JEA9_9MICC</name>
<dbReference type="EMBL" id="JADBED010000001">
    <property type="protein sequence ID" value="MBE1524250.1"/>
    <property type="molecule type" value="Genomic_DNA"/>
</dbReference>
<accession>A0ABR9JEA9</accession>
<dbReference type="Pfam" id="PF13518">
    <property type="entry name" value="HTH_28"/>
    <property type="match status" value="1"/>
</dbReference>
<dbReference type="SUPFAM" id="SSF46689">
    <property type="entry name" value="Homeodomain-like"/>
    <property type="match status" value="1"/>
</dbReference>
<comment type="caution">
    <text evidence="4">The sequence shown here is derived from an EMBL/GenBank/DDBJ whole genome shotgun (WGS) entry which is preliminary data.</text>
</comment>
<gene>
    <name evidence="2" type="ORF">H4W27_000261</name>
    <name evidence="3" type="ORF">H4W27_000309</name>
    <name evidence="4" type="ORF">H4W27_001367</name>
    <name evidence="5" type="ORF">H4W27_001368</name>
</gene>
<keyword evidence="6" id="KW-1185">Reference proteome</keyword>